<dbReference type="Proteomes" id="UP001225356">
    <property type="component" value="Unassembled WGS sequence"/>
</dbReference>
<evidence type="ECO:0000313" key="8">
    <source>
        <dbReference type="EMBL" id="MDP9848457.1"/>
    </source>
</evidence>
<evidence type="ECO:0000256" key="2">
    <source>
        <dbReference type="ARBA" id="ARBA00022485"/>
    </source>
</evidence>
<evidence type="ECO:0000256" key="7">
    <source>
        <dbReference type="ARBA" id="ARBA00023014"/>
    </source>
</evidence>
<keyword evidence="3" id="KW-0949">S-adenosyl-L-methionine</keyword>
<name>A0ABT9QNW2_9ACTN</name>
<dbReference type="InterPro" id="IPR013785">
    <property type="entry name" value="Aldolase_TIM"/>
</dbReference>
<keyword evidence="2" id="KW-0004">4Fe-4S</keyword>
<evidence type="ECO:0000256" key="5">
    <source>
        <dbReference type="ARBA" id="ARBA00022898"/>
    </source>
</evidence>
<protein>
    <submittedName>
        <fullName evidence="8">KamA family protein</fullName>
    </submittedName>
</protein>
<comment type="cofactor">
    <cofactor evidence="1">
        <name>pyridoxal 5'-phosphate</name>
        <dbReference type="ChEBI" id="CHEBI:597326"/>
    </cofactor>
</comment>
<proteinExistence type="predicted"/>
<dbReference type="EMBL" id="JAUSQU010000001">
    <property type="protein sequence ID" value="MDP9848457.1"/>
    <property type="molecule type" value="Genomic_DNA"/>
</dbReference>
<dbReference type="SUPFAM" id="SSF102114">
    <property type="entry name" value="Radical SAM enzymes"/>
    <property type="match status" value="1"/>
</dbReference>
<gene>
    <name evidence="8" type="ORF">J2853_007668</name>
</gene>
<dbReference type="InterPro" id="IPR007197">
    <property type="entry name" value="rSAM"/>
</dbReference>
<dbReference type="InterPro" id="IPR058240">
    <property type="entry name" value="rSAM_sf"/>
</dbReference>
<evidence type="ECO:0000256" key="3">
    <source>
        <dbReference type="ARBA" id="ARBA00022691"/>
    </source>
</evidence>
<dbReference type="InterPro" id="IPR003739">
    <property type="entry name" value="Lys_aminomutase/Glu_NH3_mut"/>
</dbReference>
<keyword evidence="6" id="KW-0408">Iron</keyword>
<dbReference type="Gene3D" id="3.20.20.70">
    <property type="entry name" value="Aldolase class I"/>
    <property type="match status" value="1"/>
</dbReference>
<organism evidence="8 9">
    <name type="scientific">Streptosporangium lutulentum</name>
    <dbReference type="NCBI Taxonomy" id="1461250"/>
    <lineage>
        <taxon>Bacteria</taxon>
        <taxon>Bacillati</taxon>
        <taxon>Actinomycetota</taxon>
        <taxon>Actinomycetes</taxon>
        <taxon>Streptosporangiales</taxon>
        <taxon>Streptosporangiaceae</taxon>
        <taxon>Streptosporangium</taxon>
    </lineage>
</organism>
<keyword evidence="4" id="KW-0479">Metal-binding</keyword>
<evidence type="ECO:0000313" key="9">
    <source>
        <dbReference type="Proteomes" id="UP001225356"/>
    </source>
</evidence>
<reference evidence="8 9" key="1">
    <citation type="submission" date="2023-07" db="EMBL/GenBank/DDBJ databases">
        <title>Sequencing the genomes of 1000 actinobacteria strains.</title>
        <authorList>
            <person name="Klenk H.-P."/>
        </authorList>
    </citation>
    <scope>NUCLEOTIDE SEQUENCE [LARGE SCALE GENOMIC DNA]</scope>
    <source>
        <strain evidence="8 9">DSM 46740</strain>
    </source>
</reference>
<keyword evidence="7" id="KW-0411">Iron-sulfur</keyword>
<accession>A0ABT9QNW2</accession>
<comment type="caution">
    <text evidence="8">The sequence shown here is derived from an EMBL/GenBank/DDBJ whole genome shotgun (WGS) entry which is preliminary data.</text>
</comment>
<dbReference type="PANTHER" id="PTHR30538:SF0">
    <property type="entry name" value="L-LYSINE 2,3-AMINOMUTASE AQ_1632-RELATED"/>
    <property type="match status" value="1"/>
</dbReference>
<dbReference type="PANTHER" id="PTHR30538">
    <property type="entry name" value="LYSINE 2,3-AMINOMUTASE-RELATED"/>
    <property type="match status" value="1"/>
</dbReference>
<dbReference type="SFLD" id="SFLDS00029">
    <property type="entry name" value="Radical_SAM"/>
    <property type="match status" value="1"/>
</dbReference>
<evidence type="ECO:0000256" key="1">
    <source>
        <dbReference type="ARBA" id="ARBA00001933"/>
    </source>
</evidence>
<evidence type="ECO:0000256" key="4">
    <source>
        <dbReference type="ARBA" id="ARBA00022723"/>
    </source>
</evidence>
<evidence type="ECO:0000256" key="6">
    <source>
        <dbReference type="ARBA" id="ARBA00023004"/>
    </source>
</evidence>
<dbReference type="SFLD" id="SFLDG01070">
    <property type="entry name" value="PLP-dependent"/>
    <property type="match status" value="1"/>
</dbReference>
<keyword evidence="9" id="KW-1185">Reference proteome</keyword>
<keyword evidence="5" id="KW-0663">Pyridoxal phosphate</keyword>
<sequence>MNEGSTRGFRAYTAKHLDDLLRRGGVGDEERLRIRAVATVLPFRTNAYVVDQLIDWSAIPEDPIYRLVFPQADMLPEADVTRLAGLLNAGARNAEIQAAANEVRRRLNPHPAGQLELNVPHIGTEPLPGMQHKYPETVLFFPKQGQTCHAYCTYCFRWAQFIGEPDLKFASDDVGSLVGYLKDHPEVTSVLFTGGDPMIMSEAVLRRYLEPLLEVEQLESIRIGTKSLAYWPQRFVSDPDSADTLKLFASVADAGKTLAFMAHFSHPREMESPIVEAAVAGILSTGAVIRTQAPLIRSINDDPETWSSMWRRQLTMGMVPYYMFVERDTGPQDYFAVPLARAYEIFRDAYASVSGLCRTVRGPSMSATPGKVCVDGVAEIAGQKVFVLHLIQARDPELVGRPFFARYDPQAVWLTDLQPAFADRFPFEPATVQRLSA</sequence>